<feature type="transmembrane region" description="Helical" evidence="5">
    <location>
        <begin position="6"/>
        <end position="23"/>
    </location>
</feature>
<evidence type="ECO:0000256" key="2">
    <source>
        <dbReference type="ARBA" id="ARBA00022692"/>
    </source>
</evidence>
<proteinExistence type="predicted"/>
<sequence>MTNNPYFGILLSYGCYLVGVKINQKFKTPVLNPLLIGIVLTIAVLVGFGIDFETYNMGAKYITFLIAPTTVALMVELYKNLDILKKDIVPIIVGIVVGSIVAVSSTLILCKVFGLSEKLTTSFIPHAVTTAIGMPLSEQNGGNPTLTIITIMLSGILGATIGPVILKVLGIKSPVAKGIAIGTASHAVGTSKANEMGEIEGAMSGLSIGLAGLVTVVLMPIVLKFL</sequence>
<feature type="transmembrane region" description="Helical" evidence="5">
    <location>
        <begin position="62"/>
        <end position="81"/>
    </location>
</feature>
<dbReference type="PANTHER" id="PTHR30249">
    <property type="entry name" value="PUTATIVE SEROTONIN TRANSPORTER"/>
    <property type="match status" value="1"/>
</dbReference>
<evidence type="ECO:0000256" key="3">
    <source>
        <dbReference type="ARBA" id="ARBA00022989"/>
    </source>
</evidence>
<evidence type="ECO:0000256" key="5">
    <source>
        <dbReference type="SAM" id="Phobius"/>
    </source>
</evidence>
<reference evidence="7" key="1">
    <citation type="submission" date="2017-04" db="EMBL/GenBank/DDBJ databases">
        <authorList>
            <person name="Varghese N."/>
            <person name="Submissions S."/>
        </authorList>
    </citation>
    <scope>NUCLEOTIDE SEQUENCE [LARGE SCALE GENOMIC DNA]</scope>
    <source>
        <strain evidence="7">DSM 20463</strain>
    </source>
</reference>
<evidence type="ECO:0000313" key="6">
    <source>
        <dbReference type="EMBL" id="SMB87607.1"/>
    </source>
</evidence>
<dbReference type="STRING" id="573058.SAMN00017477_1204"/>
<dbReference type="OrthoDB" id="9811701at2"/>
<keyword evidence="4 5" id="KW-0472">Membrane</keyword>
<keyword evidence="7" id="KW-1185">Reference proteome</keyword>
<dbReference type="AlphaFoldDB" id="A0A1W1V2J9"/>
<keyword evidence="2 5" id="KW-0812">Transmembrane</keyword>
<evidence type="ECO:0000256" key="1">
    <source>
        <dbReference type="ARBA" id="ARBA00004141"/>
    </source>
</evidence>
<accession>A0A1W1V2J9</accession>
<feature type="transmembrane region" description="Helical" evidence="5">
    <location>
        <begin position="30"/>
        <end position="50"/>
    </location>
</feature>
<gene>
    <name evidence="6" type="ORF">SAMN00017477_1204</name>
</gene>
<evidence type="ECO:0000256" key="4">
    <source>
        <dbReference type="ARBA" id="ARBA00023136"/>
    </source>
</evidence>
<evidence type="ECO:0000313" key="7">
    <source>
        <dbReference type="Proteomes" id="UP000192368"/>
    </source>
</evidence>
<comment type="subcellular location">
    <subcellularLocation>
        <location evidence="1">Membrane</location>
        <topology evidence="1">Multi-pass membrane protein</topology>
    </subcellularLocation>
</comment>
<protein>
    <submittedName>
        <fullName evidence="6">TIGR00659 family protein</fullName>
    </submittedName>
</protein>
<feature type="transmembrane region" description="Helical" evidence="5">
    <location>
        <begin position="202"/>
        <end position="223"/>
    </location>
</feature>
<dbReference type="Proteomes" id="UP000192368">
    <property type="component" value="Unassembled WGS sequence"/>
</dbReference>
<dbReference type="Pfam" id="PF04172">
    <property type="entry name" value="LrgB"/>
    <property type="match status" value="1"/>
</dbReference>
<keyword evidence="3 5" id="KW-1133">Transmembrane helix</keyword>
<name>A0A1W1V2J9_PEPAS</name>
<dbReference type="GO" id="GO:0016020">
    <property type="term" value="C:membrane"/>
    <property type="evidence" value="ECO:0007669"/>
    <property type="project" value="UniProtKB-SubCell"/>
</dbReference>
<dbReference type="PANTHER" id="PTHR30249:SF0">
    <property type="entry name" value="PLASTIDAL GLYCOLATE_GLYCERATE TRANSLOCATOR 1, CHLOROPLASTIC"/>
    <property type="match status" value="1"/>
</dbReference>
<dbReference type="InterPro" id="IPR007300">
    <property type="entry name" value="CidB/LrgB"/>
</dbReference>
<organism evidence="6 7">
    <name type="scientific">Peptoniphilus asaccharolyticus DSM 20463</name>
    <dbReference type="NCBI Taxonomy" id="573058"/>
    <lineage>
        <taxon>Bacteria</taxon>
        <taxon>Bacillati</taxon>
        <taxon>Bacillota</taxon>
        <taxon>Tissierellia</taxon>
        <taxon>Tissierellales</taxon>
        <taxon>Peptoniphilaceae</taxon>
        <taxon>Peptoniphilus</taxon>
    </lineage>
</organism>
<dbReference type="RefSeq" id="WP_084230773.1">
    <property type="nucleotide sequence ID" value="NZ_FWWR01000009.1"/>
</dbReference>
<feature type="transmembrane region" description="Helical" evidence="5">
    <location>
        <begin position="88"/>
        <end position="109"/>
    </location>
</feature>
<feature type="transmembrane region" description="Helical" evidence="5">
    <location>
        <begin position="146"/>
        <end position="169"/>
    </location>
</feature>
<dbReference type="EMBL" id="FWWR01000009">
    <property type="protein sequence ID" value="SMB87607.1"/>
    <property type="molecule type" value="Genomic_DNA"/>
</dbReference>